<dbReference type="GeneID" id="120255517"/>
<evidence type="ECO:0000313" key="3">
    <source>
        <dbReference type="Proteomes" id="UP001515500"/>
    </source>
</evidence>
<feature type="domain" description="Transposase MuDR plant" evidence="1">
    <location>
        <begin position="15"/>
        <end position="74"/>
    </location>
</feature>
<dbReference type="Pfam" id="PF10551">
    <property type="entry name" value="MULE"/>
    <property type="match status" value="1"/>
</dbReference>
<evidence type="ECO:0000259" key="2">
    <source>
        <dbReference type="Pfam" id="PF10551"/>
    </source>
</evidence>
<gene>
    <name evidence="4" type="primary">LOC120255517</name>
</gene>
<dbReference type="PANTHER" id="PTHR31973">
    <property type="entry name" value="POLYPROTEIN, PUTATIVE-RELATED"/>
    <property type="match status" value="1"/>
</dbReference>
<accession>A0AB40AWQ1</accession>
<protein>
    <submittedName>
        <fullName evidence="4">Uncharacterized protein LOC120255517</fullName>
    </submittedName>
</protein>
<dbReference type="Proteomes" id="UP001515500">
    <property type="component" value="Unplaced"/>
</dbReference>
<organism evidence="3 4">
    <name type="scientific">Dioscorea cayennensis subsp. rotundata</name>
    <name type="common">White Guinea yam</name>
    <name type="synonym">Dioscorea rotundata</name>
    <dbReference type="NCBI Taxonomy" id="55577"/>
    <lineage>
        <taxon>Eukaryota</taxon>
        <taxon>Viridiplantae</taxon>
        <taxon>Streptophyta</taxon>
        <taxon>Embryophyta</taxon>
        <taxon>Tracheophyta</taxon>
        <taxon>Spermatophyta</taxon>
        <taxon>Magnoliopsida</taxon>
        <taxon>Liliopsida</taxon>
        <taxon>Dioscoreales</taxon>
        <taxon>Dioscoreaceae</taxon>
        <taxon>Dioscorea</taxon>
    </lineage>
</organism>
<name>A0AB40AWQ1_DIOCR</name>
<evidence type="ECO:0000259" key="1">
    <source>
        <dbReference type="Pfam" id="PF03108"/>
    </source>
</evidence>
<keyword evidence="3" id="KW-1185">Reference proteome</keyword>
<proteinExistence type="predicted"/>
<sequence length="267" mass="31549">MAMEYNEERELYNSRLKIGMLFRDFEQLKNACRNWGIKNIFQLWFPQNDKKKVICACHHKQCSFRIYAARMSKDNPSVQIKSANFDHTCGKIFTNFHVTSRWLAVKYLDKFRVDPNWSYNGIIKQVEDDHAFTISSVKSWRTKNPAMRWVDGDEAEQYIKLIKYAAKLRQSNPGMRVILWRDKDFLKGFYVCLKPLKDALWSNCRPFISFDSCFLIGLYDGQMLSAIRINPNDCIFSIACAVILTENKETWTWFMEALRDDLDHMQA</sequence>
<dbReference type="Pfam" id="PF03108">
    <property type="entry name" value="DBD_Tnp_Mut"/>
    <property type="match status" value="1"/>
</dbReference>
<dbReference type="InterPro" id="IPR018289">
    <property type="entry name" value="MULE_transposase_dom"/>
</dbReference>
<evidence type="ECO:0000313" key="4">
    <source>
        <dbReference type="RefSeq" id="XP_039119262.1"/>
    </source>
</evidence>
<dbReference type="AlphaFoldDB" id="A0AB40AWQ1"/>
<dbReference type="PANTHER" id="PTHR31973:SF187">
    <property type="entry name" value="MUTATOR TRANSPOSASE MUDRA PROTEIN"/>
    <property type="match status" value="1"/>
</dbReference>
<dbReference type="RefSeq" id="XP_039119262.1">
    <property type="nucleotide sequence ID" value="XM_039263328.1"/>
</dbReference>
<feature type="domain" description="MULE transposase" evidence="2">
    <location>
        <begin position="208"/>
        <end position="263"/>
    </location>
</feature>
<reference evidence="4" key="1">
    <citation type="submission" date="2025-08" db="UniProtKB">
        <authorList>
            <consortium name="RefSeq"/>
        </authorList>
    </citation>
    <scope>IDENTIFICATION</scope>
</reference>
<dbReference type="InterPro" id="IPR004332">
    <property type="entry name" value="Transposase_MuDR"/>
</dbReference>